<accession>A0A915AP65</accession>
<evidence type="ECO:0000313" key="2">
    <source>
        <dbReference type="WBParaSite" id="PgR010_g101_t01"/>
    </source>
</evidence>
<dbReference type="Proteomes" id="UP000887569">
    <property type="component" value="Unplaced"/>
</dbReference>
<dbReference type="WBParaSite" id="PgR010_g101_t01">
    <property type="protein sequence ID" value="PgR010_g101_t01"/>
    <property type="gene ID" value="PgR010_g101"/>
</dbReference>
<sequence>MLALTNFDGETLTIPLELERIRQVGPFDFVNQLENDIDEKLCQELFALMSRTSEPSLRSSKFVRDVGTSAPHKSMLTLEADRSVSHIRKLISALHSCVCRADTNSPFEYIVQNGKVFMVSKESRKSVLLKLSFVSVESVHRLSKEFAHQWSLGKFPLLIGNLRDCRHFVRSLSQTLFTTIHYANCNRRLQKSVIIGALKASQQETVLIVLENINQLSEDAMEILLEELASIGSKSFPRLVMSSAVEEKHLAASSAVFVVKDIGRRENTKITALNAINSPLLEVSGASLAASSRRLSTRRRESSLRERTPSEMAFDAMRTGGWAFVGPSAKKALVEGFERNQVNATWIFLDAFTVDQLISEPAEFGTGITGYLLLLMKETIKADSRSN</sequence>
<proteinExistence type="predicted"/>
<reference evidence="2" key="1">
    <citation type="submission" date="2022-11" db="UniProtKB">
        <authorList>
            <consortium name="WormBaseParasite"/>
        </authorList>
    </citation>
    <scope>IDENTIFICATION</scope>
</reference>
<protein>
    <submittedName>
        <fullName evidence="2">Uncharacterized protein</fullName>
    </submittedName>
</protein>
<name>A0A915AP65_PARUN</name>
<dbReference type="AlphaFoldDB" id="A0A915AP65"/>
<keyword evidence="1" id="KW-1185">Reference proteome</keyword>
<organism evidence="1 2">
    <name type="scientific">Parascaris univalens</name>
    <name type="common">Nematode worm</name>
    <dbReference type="NCBI Taxonomy" id="6257"/>
    <lineage>
        <taxon>Eukaryota</taxon>
        <taxon>Metazoa</taxon>
        <taxon>Ecdysozoa</taxon>
        <taxon>Nematoda</taxon>
        <taxon>Chromadorea</taxon>
        <taxon>Rhabditida</taxon>
        <taxon>Spirurina</taxon>
        <taxon>Ascaridomorpha</taxon>
        <taxon>Ascaridoidea</taxon>
        <taxon>Ascarididae</taxon>
        <taxon>Parascaris</taxon>
    </lineage>
</organism>
<evidence type="ECO:0000313" key="1">
    <source>
        <dbReference type="Proteomes" id="UP000887569"/>
    </source>
</evidence>